<dbReference type="SMART" id="SM00368">
    <property type="entry name" value="LRR_RI"/>
    <property type="match status" value="8"/>
</dbReference>
<feature type="region of interest" description="Disordered" evidence="1">
    <location>
        <begin position="953"/>
        <end position="973"/>
    </location>
</feature>
<dbReference type="InterPro" id="IPR032675">
    <property type="entry name" value="LRR_dom_sf"/>
</dbReference>
<sequence>MDSTDTARNHLPGSSHTSLNTVLETTPNISPELCHSDSHTAAALQHDIDTTPLQDISTATQTMLKDTSPVASVSAQTESNSAAAGSRPIITLPPPPWSALTTSPSPSPPTNAITDTRATSSSATLSQDSQVEQYKDDLMMHTQLQLQVYLEDLEEAEAEAHVQAAIEASLHGGDPLDPLSSTSLSASYGTAATATTLFGTAGLSSTSAPVVQEVTAESFQQQMLSLESTALAAVASATSSSAAGQGAPSQGRVEGDLHDLQEGEEGEMDDDDEECLPPSETKYILYDDHVSPVSIAQALVILNGDLYEDYAGPEAMSTDDHRRNNSHSHFDRDGNSVLYSGFPSSRAHLTSFVGGAPTDEDELLDDDSESSPIRRDFHGLESGDDGETLYGNGKGLHPDYANSRDIGYGHYSSLTGMLSPPTASKSDFISTESCDDENLQGRPGFWSGPDISLNLAGNVVSPIAIHDLFFSRYYSRLVYLNLWDTNLGTWGAQAVGGLMADRACRVEYLNLGCNRLGFEGIVQLWGTYKNSSLVELDLSENQLGPKAVHTLQQIMVRLQKNKACNIRRLNLSNNVINDVGCISIAKIILGSILTHLDLSFNKISDWGASTILAAFESNDLTLRDINMEANPMSYAGGVDICKILALPQSRITHLDLRGAKVTDVGVPYLAEALKSHSCPVVSLNLYDCQLTDTGILKLAIKLSVNKSLRVLGLGCNCIGDMGILALSQGLMLNNYLEELDLSENDMAISRAGMEALISVMRSNTSLLDLRVDVDGHPHAVTRSSAGSWFPGFESGTEYQHQQLPHHQQRQQQQQQPQTIANSGEMLANTNSYGFMVSNGAQVGEVLAPTHAALAQPLLVPALATPPSVQNQAHMQPGLPPLAFFGQAGLGAPVLNEQQLEQERKQLNLALTTLKTYVRHNYKRTGRMRRLCFEILAIARVLLFAKDAPMFVPSESRPSNYPSSPLSASPFLSSSASPATLDHTKFSGQTLPRSDPDVVGRLQELSLGLKGGSPPSVIPMQTGLPTPPLAMDADLVLKARLSLTMEKSTLDSTGDKTMLESGERSPAPRATLACLPWEIKEMILRALDTQGLLSGKQFQAIMKYSGSQWETTRQPWERWGEIREMILEKTLCYYYEP</sequence>
<dbReference type="PANTHER" id="PTHR24114:SF2">
    <property type="entry name" value="F-BOX DOMAIN-CONTAINING PROTEIN-RELATED"/>
    <property type="match status" value="1"/>
</dbReference>
<evidence type="ECO:0000313" key="2">
    <source>
        <dbReference type="EMBL" id="KAG0327464.1"/>
    </source>
</evidence>
<dbReference type="Proteomes" id="UP000738325">
    <property type="component" value="Unassembled WGS sequence"/>
</dbReference>
<evidence type="ECO:0000313" key="3">
    <source>
        <dbReference type="Proteomes" id="UP000738325"/>
    </source>
</evidence>
<dbReference type="Gene3D" id="3.80.10.10">
    <property type="entry name" value="Ribonuclease Inhibitor"/>
    <property type="match status" value="2"/>
</dbReference>
<proteinExistence type="predicted"/>
<organism evidence="2 3">
    <name type="scientific">Dissophora globulifera</name>
    <dbReference type="NCBI Taxonomy" id="979702"/>
    <lineage>
        <taxon>Eukaryota</taxon>
        <taxon>Fungi</taxon>
        <taxon>Fungi incertae sedis</taxon>
        <taxon>Mucoromycota</taxon>
        <taxon>Mortierellomycotina</taxon>
        <taxon>Mortierellomycetes</taxon>
        <taxon>Mortierellales</taxon>
        <taxon>Mortierellaceae</taxon>
        <taxon>Dissophora</taxon>
    </lineage>
</organism>
<reference evidence="2" key="1">
    <citation type="journal article" date="2020" name="Fungal Divers.">
        <title>Resolving the Mortierellaceae phylogeny through synthesis of multi-gene phylogenetics and phylogenomics.</title>
        <authorList>
            <person name="Vandepol N."/>
            <person name="Liber J."/>
            <person name="Desiro A."/>
            <person name="Na H."/>
            <person name="Kennedy M."/>
            <person name="Barry K."/>
            <person name="Grigoriev I.V."/>
            <person name="Miller A.N."/>
            <person name="O'Donnell K."/>
            <person name="Stajich J.E."/>
            <person name="Bonito G."/>
        </authorList>
    </citation>
    <scope>NUCLEOTIDE SEQUENCE</scope>
    <source>
        <strain evidence="2">REB-010B</strain>
    </source>
</reference>
<dbReference type="PROSITE" id="PS51450">
    <property type="entry name" value="LRR"/>
    <property type="match status" value="1"/>
</dbReference>
<name>A0A9P6RW81_9FUNG</name>
<dbReference type="AlphaFoldDB" id="A0A9P6RW81"/>
<feature type="compositionally biased region" description="Basic and acidic residues" evidence="1">
    <location>
        <begin position="372"/>
        <end position="381"/>
    </location>
</feature>
<feature type="compositionally biased region" description="Low complexity" evidence="1">
    <location>
        <begin position="961"/>
        <end position="973"/>
    </location>
</feature>
<keyword evidence="3" id="KW-1185">Reference proteome</keyword>
<feature type="compositionally biased region" description="Polar residues" evidence="1">
    <location>
        <begin position="9"/>
        <end position="21"/>
    </location>
</feature>
<gene>
    <name evidence="2" type="primary">NLRP14</name>
    <name evidence="2" type="ORF">BGZ99_007548</name>
</gene>
<feature type="compositionally biased region" description="Acidic residues" evidence="1">
    <location>
        <begin position="358"/>
        <end position="369"/>
    </location>
</feature>
<evidence type="ECO:0000256" key="1">
    <source>
        <dbReference type="SAM" id="MobiDB-lite"/>
    </source>
</evidence>
<feature type="region of interest" description="Disordered" evidence="1">
    <location>
        <begin position="67"/>
        <end position="127"/>
    </location>
</feature>
<comment type="caution">
    <text evidence="2">The sequence shown here is derived from an EMBL/GenBank/DDBJ whole genome shotgun (WGS) entry which is preliminary data.</text>
</comment>
<accession>A0A9P6RW81</accession>
<feature type="compositionally biased region" description="Low complexity" evidence="1">
    <location>
        <begin position="799"/>
        <end position="817"/>
    </location>
</feature>
<feature type="region of interest" description="Disordered" evidence="1">
    <location>
        <begin position="797"/>
        <end position="819"/>
    </location>
</feature>
<dbReference type="Pfam" id="PF13516">
    <property type="entry name" value="LRR_6"/>
    <property type="match status" value="6"/>
</dbReference>
<dbReference type="InterPro" id="IPR052394">
    <property type="entry name" value="LRR-containing"/>
</dbReference>
<dbReference type="InterPro" id="IPR001611">
    <property type="entry name" value="Leu-rich_rpt"/>
</dbReference>
<dbReference type="SUPFAM" id="SSF52047">
    <property type="entry name" value="RNI-like"/>
    <property type="match status" value="1"/>
</dbReference>
<feature type="compositionally biased region" description="Polar residues" evidence="1">
    <location>
        <begin position="111"/>
        <end position="127"/>
    </location>
</feature>
<feature type="compositionally biased region" description="Polar residues" evidence="1">
    <location>
        <begin position="67"/>
        <end position="83"/>
    </location>
</feature>
<dbReference type="PANTHER" id="PTHR24114">
    <property type="entry name" value="LEUCINE RICH REPEAT FAMILY PROTEIN"/>
    <property type="match status" value="1"/>
</dbReference>
<dbReference type="EMBL" id="JAAAIP010000055">
    <property type="protein sequence ID" value="KAG0327464.1"/>
    <property type="molecule type" value="Genomic_DNA"/>
</dbReference>
<feature type="region of interest" description="Disordered" evidence="1">
    <location>
        <begin position="350"/>
        <end position="395"/>
    </location>
</feature>
<feature type="region of interest" description="Disordered" evidence="1">
    <location>
        <begin position="1"/>
        <end position="21"/>
    </location>
</feature>
<protein>
    <submittedName>
        <fullName evidence="2">NACHT, LRR and PYD domains-containing protein 14</fullName>
    </submittedName>
</protein>
<dbReference type="OrthoDB" id="333024at2759"/>